<dbReference type="InterPro" id="IPR016041">
    <property type="entry name" value="Ac-CoA_synth_d_su_TIM-brl"/>
</dbReference>
<sequence length="181" mass="19717">MDGFIPTPSGRVPRVRSSPTFRDRLGDCRARLGLCRNTYTVNPGLYAVGTPTPDTPVVVTANYKLTFDTVRQALSGRDAWLLVVDTRGINVWCAGGKGSFCAEAVTLQVRKAGLDHVVSHRRLILPQLAANGVRPSGTFARPRASRPCWVRSGPRTCPASWITARTRPCGKSPFPSWNGLQ</sequence>
<dbReference type="EMBL" id="FMXO01000006">
    <property type="protein sequence ID" value="SDB24809.1"/>
    <property type="molecule type" value="Genomic_DNA"/>
</dbReference>
<accession>A0A1G6BW22</accession>
<gene>
    <name evidence="2" type="ORF">SAMN05660653_01162</name>
</gene>
<evidence type="ECO:0000313" key="2">
    <source>
        <dbReference type="EMBL" id="SDB24809.1"/>
    </source>
</evidence>
<reference evidence="2 3" key="1">
    <citation type="submission" date="2016-10" db="EMBL/GenBank/DDBJ databases">
        <authorList>
            <person name="de Groot N.N."/>
        </authorList>
    </citation>
    <scope>NUCLEOTIDE SEQUENCE [LARGE SCALE GENOMIC DNA]</scope>
    <source>
        <strain evidence="2 3">ASO4-2</strain>
    </source>
</reference>
<dbReference type="Proteomes" id="UP000198771">
    <property type="component" value="Unassembled WGS sequence"/>
</dbReference>
<feature type="domain" description="CO dehydrogenase/acetyl-CoA synthase delta subunit TIM barrel" evidence="1">
    <location>
        <begin position="39"/>
        <end position="131"/>
    </location>
</feature>
<name>A0A1G6BW22_9BACT</name>
<keyword evidence="3" id="KW-1185">Reference proteome</keyword>
<proteinExistence type="predicted"/>
<dbReference type="Pfam" id="PF03599">
    <property type="entry name" value="CdhD"/>
    <property type="match status" value="1"/>
</dbReference>
<protein>
    <submittedName>
        <fullName evidence="2">CO dehydrogenase/acetyl-CoA synthase delta subunit</fullName>
    </submittedName>
</protein>
<dbReference type="STRING" id="617002.SAMN05660653_01162"/>
<dbReference type="Gene3D" id="3.40.50.11600">
    <property type="match status" value="1"/>
</dbReference>
<evidence type="ECO:0000259" key="1">
    <source>
        <dbReference type="Pfam" id="PF03599"/>
    </source>
</evidence>
<dbReference type="AlphaFoldDB" id="A0A1G6BW22"/>
<evidence type="ECO:0000313" key="3">
    <source>
        <dbReference type="Proteomes" id="UP000198771"/>
    </source>
</evidence>
<organism evidence="2 3">
    <name type="scientific">Desulfonatronum thiosulfatophilum</name>
    <dbReference type="NCBI Taxonomy" id="617002"/>
    <lineage>
        <taxon>Bacteria</taxon>
        <taxon>Pseudomonadati</taxon>
        <taxon>Thermodesulfobacteriota</taxon>
        <taxon>Desulfovibrionia</taxon>
        <taxon>Desulfovibrionales</taxon>
        <taxon>Desulfonatronaceae</taxon>
        <taxon>Desulfonatronum</taxon>
    </lineage>
</organism>